<evidence type="ECO:0000259" key="2">
    <source>
        <dbReference type="PROSITE" id="PS50206"/>
    </source>
</evidence>
<keyword evidence="1" id="KW-0812">Transmembrane</keyword>
<dbReference type="EMBL" id="AP018052">
    <property type="protein sequence ID" value="BAZ92690.1"/>
    <property type="molecule type" value="Genomic_DNA"/>
</dbReference>
<keyword evidence="1" id="KW-1133">Transmembrane helix</keyword>
<dbReference type="SUPFAM" id="SSF52821">
    <property type="entry name" value="Rhodanese/Cell cycle control phosphatase"/>
    <property type="match status" value="1"/>
</dbReference>
<gene>
    <name evidence="3" type="ORF">FOKN1_0286</name>
</gene>
<dbReference type="Proteomes" id="UP000218765">
    <property type="component" value="Chromosome"/>
</dbReference>
<protein>
    <submittedName>
        <fullName evidence="3">Rhodanese-like protein</fullName>
    </submittedName>
</protein>
<organism evidence="3 4">
    <name type="scientific">Thiohalobacter thiocyanaticus</name>
    <dbReference type="NCBI Taxonomy" id="585455"/>
    <lineage>
        <taxon>Bacteria</taxon>
        <taxon>Pseudomonadati</taxon>
        <taxon>Pseudomonadota</taxon>
        <taxon>Gammaproteobacteria</taxon>
        <taxon>Thiohalobacterales</taxon>
        <taxon>Thiohalobacteraceae</taxon>
        <taxon>Thiohalobacter</taxon>
    </lineage>
</organism>
<dbReference type="PANTHER" id="PTHR43031:SF1">
    <property type="entry name" value="PYRIDINE NUCLEOTIDE-DISULPHIDE OXIDOREDUCTASE"/>
    <property type="match status" value="1"/>
</dbReference>
<dbReference type="SMART" id="SM00450">
    <property type="entry name" value="RHOD"/>
    <property type="match status" value="1"/>
</dbReference>
<dbReference type="InterPro" id="IPR036873">
    <property type="entry name" value="Rhodanese-like_dom_sf"/>
</dbReference>
<evidence type="ECO:0000256" key="1">
    <source>
        <dbReference type="SAM" id="Phobius"/>
    </source>
</evidence>
<evidence type="ECO:0000313" key="4">
    <source>
        <dbReference type="Proteomes" id="UP000218765"/>
    </source>
</evidence>
<dbReference type="Pfam" id="PF00581">
    <property type="entry name" value="Rhodanese"/>
    <property type="match status" value="1"/>
</dbReference>
<feature type="transmembrane region" description="Helical" evidence="1">
    <location>
        <begin position="12"/>
        <end position="30"/>
    </location>
</feature>
<dbReference type="OrthoDB" id="9808735at2"/>
<keyword evidence="1" id="KW-0472">Membrane</keyword>
<name>A0A1Z4VM48_9GAMM</name>
<sequence>MSQFVEFVVNHWILWSAFFVLLGLLLGGEIQRRRYGIPQVGPNQAIQILNRDGALLLDVREDKELAETGRIPNARHIPLGQLSQRLAELKTGKDKPVVAYCRSGSRSNKAATQLRKAGYTQVYNLAGGILAWENANLPLSRK</sequence>
<dbReference type="InterPro" id="IPR050229">
    <property type="entry name" value="GlpE_sulfurtransferase"/>
</dbReference>
<dbReference type="Gene3D" id="3.40.250.10">
    <property type="entry name" value="Rhodanese-like domain"/>
    <property type="match status" value="1"/>
</dbReference>
<dbReference type="RefSeq" id="WP_096364005.1">
    <property type="nucleotide sequence ID" value="NZ_AP018052.1"/>
</dbReference>
<accession>A0A1Z4VM48</accession>
<feature type="domain" description="Rhodanese" evidence="2">
    <location>
        <begin position="50"/>
        <end position="141"/>
    </location>
</feature>
<dbReference type="AlphaFoldDB" id="A0A1Z4VM48"/>
<dbReference type="CDD" id="cd00158">
    <property type="entry name" value="RHOD"/>
    <property type="match status" value="1"/>
</dbReference>
<dbReference type="KEGG" id="ttc:FOKN1_0286"/>
<dbReference type="PROSITE" id="PS50206">
    <property type="entry name" value="RHODANESE_3"/>
    <property type="match status" value="1"/>
</dbReference>
<reference evidence="3 4" key="1">
    <citation type="submission" date="2017-05" db="EMBL/GenBank/DDBJ databases">
        <title>Thiocyanate degradation by Thiohalobacter thiocyanaticus FOKN1.</title>
        <authorList>
            <person name="Oshiki M."/>
            <person name="Fukushima T."/>
            <person name="Kawano S."/>
            <person name="Nakagawa J."/>
        </authorList>
    </citation>
    <scope>NUCLEOTIDE SEQUENCE [LARGE SCALE GENOMIC DNA]</scope>
    <source>
        <strain evidence="3 4">FOKN1</strain>
    </source>
</reference>
<dbReference type="InterPro" id="IPR001763">
    <property type="entry name" value="Rhodanese-like_dom"/>
</dbReference>
<dbReference type="PANTHER" id="PTHR43031">
    <property type="entry name" value="FAD-DEPENDENT OXIDOREDUCTASE"/>
    <property type="match status" value="1"/>
</dbReference>
<evidence type="ECO:0000313" key="3">
    <source>
        <dbReference type="EMBL" id="BAZ92690.1"/>
    </source>
</evidence>
<proteinExistence type="predicted"/>
<keyword evidence="4" id="KW-1185">Reference proteome</keyword>